<evidence type="ECO:0000256" key="1">
    <source>
        <dbReference type="SAM" id="MobiDB-lite"/>
    </source>
</evidence>
<proteinExistence type="predicted"/>
<gene>
    <name evidence="3 5" type="ORF">BDZ99DRAFT_501615</name>
</gene>
<organism evidence="3">
    <name type="scientific">Mytilinidion resinicola</name>
    <dbReference type="NCBI Taxonomy" id="574789"/>
    <lineage>
        <taxon>Eukaryota</taxon>
        <taxon>Fungi</taxon>
        <taxon>Dikarya</taxon>
        <taxon>Ascomycota</taxon>
        <taxon>Pezizomycotina</taxon>
        <taxon>Dothideomycetes</taxon>
        <taxon>Pleosporomycetidae</taxon>
        <taxon>Mytilinidiales</taxon>
        <taxon>Mytilinidiaceae</taxon>
        <taxon>Mytilinidion</taxon>
    </lineage>
</organism>
<dbReference type="GeneID" id="54464728"/>
<evidence type="ECO:0000313" key="4">
    <source>
        <dbReference type="Proteomes" id="UP000504636"/>
    </source>
</evidence>
<dbReference type="PANTHER" id="PTHR38788">
    <property type="entry name" value="CLR5 DOMAIN-CONTAINING PROTEIN"/>
    <property type="match status" value="1"/>
</dbReference>
<dbReference type="EMBL" id="MU003708">
    <property type="protein sequence ID" value="KAF2806100.1"/>
    <property type="molecule type" value="Genomic_DNA"/>
</dbReference>
<evidence type="ECO:0000313" key="3">
    <source>
        <dbReference type="EMBL" id="KAF2806100.1"/>
    </source>
</evidence>
<dbReference type="RefSeq" id="XP_033573064.1">
    <property type="nucleotide sequence ID" value="XM_033723835.1"/>
</dbReference>
<name>A0A6A6YBM8_9PEZI</name>
<dbReference type="Pfam" id="PF14420">
    <property type="entry name" value="Clr5"/>
    <property type="match status" value="1"/>
</dbReference>
<dbReference type="InterPro" id="IPR025676">
    <property type="entry name" value="Clr5_dom"/>
</dbReference>
<feature type="region of interest" description="Disordered" evidence="1">
    <location>
        <begin position="120"/>
        <end position="164"/>
    </location>
</feature>
<dbReference type="Proteomes" id="UP000504636">
    <property type="component" value="Unplaced"/>
</dbReference>
<accession>A0A6A6YBM8</accession>
<reference evidence="5" key="3">
    <citation type="submission" date="2025-04" db="UniProtKB">
        <authorList>
            <consortium name="RefSeq"/>
        </authorList>
    </citation>
    <scope>IDENTIFICATION</scope>
    <source>
        <strain evidence="5">CBS 304.34</strain>
    </source>
</reference>
<sequence length="490" mass="55551">MSPRALAHPPFTSHPAHLSAVASQACYAIQTNMAIPFPCSSTKDLDAWMDEIISLNSEHKLQDTMEIMEREYQFRATEKMYKTKLAQWRKQGKLPPKRVSGRSQKAMLRIEKEHLDATGRGTSFRYRGHPIPPEKYRRYEKRHALSQNESRSRSASRTPSYISYNSHSIAEQNATTASESNPMEQYLLPAKQPLHYFADSFAQLTSIESLTEYEDVKILTEKDANNLPSPSQAFGINFSHRNSFDVPSSPFSDVTSLSPTSSFISITERELSPFVDDESTPTPKALSTPIDLGRLERLTIHHDRSDNGGKAVLAVPGVDSADEIKIIDTTSERTSSRAVTLSVNSLPLFPTDLDSCHWRALSSALRRLELYDENVLFKAHVSRIISVMWNLFGVYMHGSFLERKQKMALILFGNIFSFIGRGFYEHDHLVVQVCYESVCRAFRSLDTLPCDDLPPETSPESITRQVDGIWADARKLSQHCWWDELLKQPT</sequence>
<reference evidence="5" key="2">
    <citation type="submission" date="2020-04" db="EMBL/GenBank/DDBJ databases">
        <authorList>
            <consortium name="NCBI Genome Project"/>
        </authorList>
    </citation>
    <scope>NUCLEOTIDE SEQUENCE</scope>
    <source>
        <strain evidence="5">CBS 304.34</strain>
    </source>
</reference>
<reference evidence="3 5" key="1">
    <citation type="journal article" date="2020" name="Stud. Mycol.">
        <title>101 Dothideomycetes genomes: a test case for predicting lifestyles and emergence of pathogens.</title>
        <authorList>
            <person name="Haridas S."/>
            <person name="Albert R."/>
            <person name="Binder M."/>
            <person name="Bloem J."/>
            <person name="Labutti K."/>
            <person name="Salamov A."/>
            <person name="Andreopoulos B."/>
            <person name="Baker S."/>
            <person name="Barry K."/>
            <person name="Bills G."/>
            <person name="Bluhm B."/>
            <person name="Cannon C."/>
            <person name="Castanera R."/>
            <person name="Culley D."/>
            <person name="Daum C."/>
            <person name="Ezra D."/>
            <person name="Gonzalez J."/>
            <person name="Henrissat B."/>
            <person name="Kuo A."/>
            <person name="Liang C."/>
            <person name="Lipzen A."/>
            <person name="Lutzoni F."/>
            <person name="Magnuson J."/>
            <person name="Mondo S."/>
            <person name="Nolan M."/>
            <person name="Ohm R."/>
            <person name="Pangilinan J."/>
            <person name="Park H.-J."/>
            <person name="Ramirez L."/>
            <person name="Alfaro M."/>
            <person name="Sun H."/>
            <person name="Tritt A."/>
            <person name="Yoshinaga Y."/>
            <person name="Zwiers L.-H."/>
            <person name="Turgeon B."/>
            <person name="Goodwin S."/>
            <person name="Spatafora J."/>
            <person name="Crous P."/>
            <person name="Grigoriev I."/>
        </authorList>
    </citation>
    <scope>NUCLEOTIDE SEQUENCE</scope>
    <source>
        <strain evidence="3 5">CBS 304.34</strain>
    </source>
</reference>
<feature type="compositionally biased region" description="Polar residues" evidence="1">
    <location>
        <begin position="145"/>
        <end position="164"/>
    </location>
</feature>
<dbReference type="AlphaFoldDB" id="A0A6A6YBM8"/>
<keyword evidence="4" id="KW-1185">Reference proteome</keyword>
<feature type="domain" description="Clr5" evidence="2">
    <location>
        <begin position="42"/>
        <end position="89"/>
    </location>
</feature>
<dbReference type="PROSITE" id="PS51257">
    <property type="entry name" value="PROKAR_LIPOPROTEIN"/>
    <property type="match status" value="1"/>
</dbReference>
<dbReference type="PANTHER" id="PTHR38788:SF3">
    <property type="entry name" value="CLR5 DOMAIN-CONTAINING PROTEIN"/>
    <property type="match status" value="1"/>
</dbReference>
<protein>
    <recommendedName>
        <fullName evidence="2">Clr5 domain-containing protein</fullName>
    </recommendedName>
</protein>
<evidence type="ECO:0000259" key="2">
    <source>
        <dbReference type="Pfam" id="PF14420"/>
    </source>
</evidence>
<dbReference type="OrthoDB" id="5308957at2759"/>
<evidence type="ECO:0000313" key="5">
    <source>
        <dbReference type="RefSeq" id="XP_033573064.1"/>
    </source>
</evidence>